<proteinExistence type="predicted"/>
<feature type="domain" description="Regulator of ribonuclease activity B" evidence="2">
    <location>
        <begin position="137"/>
        <end position="234"/>
    </location>
</feature>
<evidence type="ECO:0000313" key="3">
    <source>
        <dbReference type="EMBL" id="MEQ4486168.1"/>
    </source>
</evidence>
<sequence length="241" mass="28246">MSDHWEVYLSKSKTVVRVDVGIVGNAPIDGAKILMEVNMKSRSIFSKKLDNELLGTVEDEIESHLTELDYVVGAITYADSKSFYYYTKHKDSLFNMLNKALSKYKKLKCVISIGEDPNWEFYLKTLYPDDFEKQRKIDREVVEQLKANNDDLHIPREINHWVYFLENKNREDFKRNLDSNFYKIVEEGTLQESEYPYRLIISHTSTVEFETINKITTELLKKTIEADGNYDGWESPVIESK</sequence>
<evidence type="ECO:0000259" key="1">
    <source>
        <dbReference type="Pfam" id="PF05117"/>
    </source>
</evidence>
<name>A0ABV1L1M3_9BACL</name>
<evidence type="ECO:0000313" key="4">
    <source>
        <dbReference type="Proteomes" id="UP001493487"/>
    </source>
</evidence>
<dbReference type="Pfam" id="PF05117">
    <property type="entry name" value="DUF695"/>
    <property type="match status" value="1"/>
</dbReference>
<protein>
    <submittedName>
        <fullName evidence="3">DUF695 domain-containing protein</fullName>
    </submittedName>
</protein>
<comment type="caution">
    <text evidence="3">The sequence shown here is derived from an EMBL/GenBank/DDBJ whole genome shotgun (WGS) entry which is preliminary data.</text>
</comment>
<dbReference type="SUPFAM" id="SSF89946">
    <property type="entry name" value="Hypothetical protein VC0424"/>
    <property type="match status" value="1"/>
</dbReference>
<dbReference type="Proteomes" id="UP001493487">
    <property type="component" value="Unassembled WGS sequence"/>
</dbReference>
<dbReference type="EMBL" id="JASKHM010000019">
    <property type="protein sequence ID" value="MEQ4486168.1"/>
    <property type="molecule type" value="Genomic_DNA"/>
</dbReference>
<keyword evidence="4" id="KW-1185">Reference proteome</keyword>
<evidence type="ECO:0000259" key="2">
    <source>
        <dbReference type="Pfam" id="PF06877"/>
    </source>
</evidence>
<dbReference type="RefSeq" id="WP_232189186.1">
    <property type="nucleotide sequence ID" value="NZ_JAIOAP010000018.1"/>
</dbReference>
<feature type="domain" description="DUF695" evidence="1">
    <location>
        <begin position="3"/>
        <end position="127"/>
    </location>
</feature>
<dbReference type="InterPro" id="IPR009671">
    <property type="entry name" value="RraB_dom"/>
</dbReference>
<reference evidence="3 4" key="1">
    <citation type="journal article" date="2023" name="Genome Announc.">
        <title>Pan-Genome Analyses of the Genus Cohnella and Proposal of the Novel Species Cohnella silvisoli sp. nov., Isolated from Forest Soil.</title>
        <authorList>
            <person name="Wang C."/>
            <person name="Mao L."/>
            <person name="Bao G."/>
            <person name="Zhu H."/>
        </authorList>
    </citation>
    <scope>NUCLEOTIDE SEQUENCE [LARGE SCALE GENOMIC DNA]</scope>
    <source>
        <strain evidence="3 4">NL03-T5-1</strain>
    </source>
</reference>
<dbReference type="Gene3D" id="3.30.70.970">
    <property type="entry name" value="RraB-like"/>
    <property type="match status" value="1"/>
</dbReference>
<accession>A0ABV1L1M3</accession>
<dbReference type="Pfam" id="PF06877">
    <property type="entry name" value="RraB"/>
    <property type="match status" value="1"/>
</dbReference>
<organism evidence="3 4">
    <name type="scientific">Cohnella silvisoli</name>
    <dbReference type="NCBI Taxonomy" id="2873699"/>
    <lineage>
        <taxon>Bacteria</taxon>
        <taxon>Bacillati</taxon>
        <taxon>Bacillota</taxon>
        <taxon>Bacilli</taxon>
        <taxon>Bacillales</taxon>
        <taxon>Paenibacillaceae</taxon>
        <taxon>Cohnella</taxon>
    </lineage>
</organism>
<gene>
    <name evidence="3" type="ORF">QJS35_27685</name>
</gene>
<dbReference type="InterPro" id="IPR036701">
    <property type="entry name" value="RraB-like_sf"/>
</dbReference>
<dbReference type="InterPro" id="IPR016097">
    <property type="entry name" value="DUF695"/>
</dbReference>